<dbReference type="EMBL" id="CAJJDP010000063">
    <property type="protein sequence ID" value="CAD8174764.1"/>
    <property type="molecule type" value="Genomic_DNA"/>
</dbReference>
<dbReference type="Proteomes" id="UP000683925">
    <property type="component" value="Unassembled WGS sequence"/>
</dbReference>
<reference evidence="1" key="1">
    <citation type="submission" date="2021-01" db="EMBL/GenBank/DDBJ databases">
        <authorList>
            <consortium name="Genoscope - CEA"/>
            <person name="William W."/>
        </authorList>
    </citation>
    <scope>NUCLEOTIDE SEQUENCE</scope>
</reference>
<comment type="caution">
    <text evidence="1">The sequence shown here is derived from an EMBL/GenBank/DDBJ whole genome shotgun (WGS) entry which is preliminary data.</text>
</comment>
<evidence type="ECO:0000313" key="2">
    <source>
        <dbReference type="Proteomes" id="UP000683925"/>
    </source>
</evidence>
<organism evidence="1 2">
    <name type="scientific">Paramecium octaurelia</name>
    <dbReference type="NCBI Taxonomy" id="43137"/>
    <lineage>
        <taxon>Eukaryota</taxon>
        <taxon>Sar</taxon>
        <taxon>Alveolata</taxon>
        <taxon>Ciliophora</taxon>
        <taxon>Intramacronucleata</taxon>
        <taxon>Oligohymenophorea</taxon>
        <taxon>Peniculida</taxon>
        <taxon>Parameciidae</taxon>
        <taxon>Paramecium</taxon>
    </lineage>
</organism>
<evidence type="ECO:0000313" key="1">
    <source>
        <dbReference type="EMBL" id="CAD8174764.1"/>
    </source>
</evidence>
<dbReference type="AlphaFoldDB" id="A0A8S1VCU0"/>
<accession>A0A8S1VCU0</accession>
<protein>
    <submittedName>
        <fullName evidence="1">Uncharacterized protein</fullName>
    </submittedName>
</protein>
<gene>
    <name evidence="1" type="ORF">POCTA_138.1.T0640147</name>
</gene>
<sequence>MCSNKYNEKKFNLEIEQKKIRTLQIKPKSIMHKLLVQMKNTNNLDLNYERHNKRLQQSPKKLNLRRRNIGKIDVEANKNDIGINWPIKQMQKLILKIQKNVQK</sequence>
<name>A0A8S1VCU0_PAROT</name>
<proteinExistence type="predicted"/>
<keyword evidence="2" id="KW-1185">Reference proteome</keyword>